<dbReference type="Proteomes" id="UP000242715">
    <property type="component" value="Unassembled WGS sequence"/>
</dbReference>
<name>A0A2Z6MVQ9_TRISU</name>
<accession>A0A2Z6MVQ9</accession>
<dbReference type="OrthoDB" id="6513042at2759"/>
<organism evidence="2 3">
    <name type="scientific">Trifolium subterraneum</name>
    <name type="common">Subterranean clover</name>
    <dbReference type="NCBI Taxonomy" id="3900"/>
    <lineage>
        <taxon>Eukaryota</taxon>
        <taxon>Viridiplantae</taxon>
        <taxon>Streptophyta</taxon>
        <taxon>Embryophyta</taxon>
        <taxon>Tracheophyta</taxon>
        <taxon>Spermatophyta</taxon>
        <taxon>Magnoliopsida</taxon>
        <taxon>eudicotyledons</taxon>
        <taxon>Gunneridae</taxon>
        <taxon>Pentapetalae</taxon>
        <taxon>rosids</taxon>
        <taxon>fabids</taxon>
        <taxon>Fabales</taxon>
        <taxon>Fabaceae</taxon>
        <taxon>Papilionoideae</taxon>
        <taxon>50 kb inversion clade</taxon>
        <taxon>NPAAA clade</taxon>
        <taxon>Hologalegina</taxon>
        <taxon>IRL clade</taxon>
        <taxon>Trifolieae</taxon>
        <taxon>Trifolium</taxon>
    </lineage>
</organism>
<evidence type="ECO:0000313" key="3">
    <source>
        <dbReference type="Proteomes" id="UP000242715"/>
    </source>
</evidence>
<dbReference type="Pfam" id="PF26253">
    <property type="entry name" value="RdRP_head"/>
    <property type="match status" value="1"/>
</dbReference>
<keyword evidence="3" id="KW-1185">Reference proteome</keyword>
<dbReference type="GO" id="GO:0003968">
    <property type="term" value="F:RNA-directed RNA polymerase activity"/>
    <property type="evidence" value="ECO:0007669"/>
    <property type="project" value="InterPro"/>
</dbReference>
<gene>
    <name evidence="2" type="ORF">TSUD_12570</name>
</gene>
<protein>
    <recommendedName>
        <fullName evidence="1">RDRP C-terminal head domain-containing protein</fullName>
    </recommendedName>
</protein>
<feature type="domain" description="RDRP C-terminal head" evidence="1">
    <location>
        <begin position="43"/>
        <end position="124"/>
    </location>
</feature>
<dbReference type="InterPro" id="IPR007855">
    <property type="entry name" value="RDRP"/>
</dbReference>
<evidence type="ECO:0000313" key="2">
    <source>
        <dbReference type="EMBL" id="GAU20438.1"/>
    </source>
</evidence>
<proteinExistence type="predicted"/>
<dbReference type="PANTHER" id="PTHR23079:SF1">
    <property type="entry name" value="RNA-DEPENDENT RNA POLYMERASE 1"/>
    <property type="match status" value="1"/>
</dbReference>
<dbReference type="GO" id="GO:0031380">
    <property type="term" value="C:nuclear RNA-directed RNA polymerase complex"/>
    <property type="evidence" value="ECO:0007669"/>
    <property type="project" value="TreeGrafter"/>
</dbReference>
<dbReference type="GO" id="GO:0030422">
    <property type="term" value="P:siRNA processing"/>
    <property type="evidence" value="ECO:0007669"/>
    <property type="project" value="TreeGrafter"/>
</dbReference>
<dbReference type="AlphaFoldDB" id="A0A2Z6MVQ9"/>
<evidence type="ECO:0000259" key="1">
    <source>
        <dbReference type="Pfam" id="PF26253"/>
    </source>
</evidence>
<sequence length="130" mass="15008">MEKFDKPTYKSKNVIGKLFREIQGISTKDGPIKSFTDEVAKQSYDRDMELKGFMDYVDDAFYHKTNYDYKFGNLMDYYGIKTESEILSGNIMKMSKSFTKKRDADAITMAVKSLRKEARSWFNDGGTGLV</sequence>
<dbReference type="EMBL" id="DF973212">
    <property type="protein sequence ID" value="GAU20438.1"/>
    <property type="molecule type" value="Genomic_DNA"/>
</dbReference>
<dbReference type="PANTHER" id="PTHR23079">
    <property type="entry name" value="RNA-DEPENDENT RNA POLYMERASE"/>
    <property type="match status" value="1"/>
</dbReference>
<reference evidence="3" key="1">
    <citation type="journal article" date="2017" name="Front. Plant Sci.">
        <title>Climate Clever Clovers: New Paradigm to Reduce the Environmental Footprint of Ruminants by Breeding Low Methanogenic Forages Utilizing Haplotype Variation.</title>
        <authorList>
            <person name="Kaur P."/>
            <person name="Appels R."/>
            <person name="Bayer P.E."/>
            <person name="Keeble-Gagnere G."/>
            <person name="Wang J."/>
            <person name="Hirakawa H."/>
            <person name="Shirasawa K."/>
            <person name="Vercoe P."/>
            <person name="Stefanova K."/>
            <person name="Durmic Z."/>
            <person name="Nichols P."/>
            <person name="Revell C."/>
            <person name="Isobe S.N."/>
            <person name="Edwards D."/>
            <person name="Erskine W."/>
        </authorList>
    </citation>
    <scope>NUCLEOTIDE SEQUENCE [LARGE SCALE GENOMIC DNA]</scope>
    <source>
        <strain evidence="3">cv. Daliak</strain>
    </source>
</reference>
<dbReference type="InterPro" id="IPR058752">
    <property type="entry name" value="RDRP_C_head"/>
</dbReference>